<gene>
    <name evidence="3" type="ORF">MELLADRAFT_117081</name>
</gene>
<feature type="domain" description="RDRP core" evidence="2">
    <location>
        <begin position="112"/>
        <end position="236"/>
    </location>
</feature>
<dbReference type="EMBL" id="GL883118">
    <property type="protein sequence ID" value="EGG04446.1"/>
    <property type="molecule type" value="Genomic_DNA"/>
</dbReference>
<dbReference type="Proteomes" id="UP000001072">
    <property type="component" value="Unassembled WGS sequence"/>
</dbReference>
<dbReference type="GO" id="GO:0031380">
    <property type="term" value="C:nuclear RNA-directed RNA polymerase complex"/>
    <property type="evidence" value="ECO:0007669"/>
    <property type="project" value="TreeGrafter"/>
</dbReference>
<reference evidence="4" key="1">
    <citation type="journal article" date="2011" name="Proc. Natl. Acad. Sci. U.S.A.">
        <title>Obligate biotrophy features unraveled by the genomic analysis of rust fungi.</title>
        <authorList>
            <person name="Duplessis S."/>
            <person name="Cuomo C.A."/>
            <person name="Lin Y.-C."/>
            <person name="Aerts A."/>
            <person name="Tisserant E."/>
            <person name="Veneault-Fourrey C."/>
            <person name="Joly D.L."/>
            <person name="Hacquard S."/>
            <person name="Amselem J."/>
            <person name="Cantarel B.L."/>
            <person name="Chiu R."/>
            <person name="Coutinho P.M."/>
            <person name="Feau N."/>
            <person name="Field M."/>
            <person name="Frey P."/>
            <person name="Gelhaye E."/>
            <person name="Goldberg J."/>
            <person name="Grabherr M.G."/>
            <person name="Kodira C.D."/>
            <person name="Kohler A."/>
            <person name="Kuees U."/>
            <person name="Lindquist E.A."/>
            <person name="Lucas S.M."/>
            <person name="Mago R."/>
            <person name="Mauceli E."/>
            <person name="Morin E."/>
            <person name="Murat C."/>
            <person name="Pangilinan J.L."/>
            <person name="Park R."/>
            <person name="Pearson M."/>
            <person name="Quesneville H."/>
            <person name="Rouhier N."/>
            <person name="Sakthikumar S."/>
            <person name="Salamov A.A."/>
            <person name="Schmutz J."/>
            <person name="Selles B."/>
            <person name="Shapiro H."/>
            <person name="Tanguay P."/>
            <person name="Tuskan G.A."/>
            <person name="Henrissat B."/>
            <person name="Van de Peer Y."/>
            <person name="Rouze P."/>
            <person name="Ellis J.G."/>
            <person name="Dodds P.N."/>
            <person name="Schein J.E."/>
            <person name="Zhong S."/>
            <person name="Hamelin R.C."/>
            <person name="Grigoriev I.V."/>
            <person name="Szabo L.J."/>
            <person name="Martin F."/>
        </authorList>
    </citation>
    <scope>NUCLEOTIDE SEQUENCE [LARGE SCALE GENOMIC DNA]</scope>
    <source>
        <strain evidence="4">98AG31 / pathotype 3-4-7</strain>
    </source>
</reference>
<dbReference type="eggNOG" id="KOG0988">
    <property type="taxonomic scope" value="Eukaryota"/>
</dbReference>
<dbReference type="GO" id="GO:0003723">
    <property type="term" value="F:RNA binding"/>
    <property type="evidence" value="ECO:0007669"/>
    <property type="project" value="UniProtKB-KW"/>
</dbReference>
<keyword evidence="1" id="KW-0548">Nucleotidyltransferase</keyword>
<evidence type="ECO:0000313" key="3">
    <source>
        <dbReference type="EMBL" id="EGG04446.1"/>
    </source>
</evidence>
<dbReference type="HOGENOM" id="CLU_355676_0_0_1"/>
<dbReference type="InterPro" id="IPR057596">
    <property type="entry name" value="RDRP_core"/>
</dbReference>
<keyword evidence="1" id="KW-0694">RNA-binding</keyword>
<dbReference type="GeneID" id="18925941"/>
<evidence type="ECO:0000259" key="2">
    <source>
        <dbReference type="Pfam" id="PF05183"/>
    </source>
</evidence>
<dbReference type="EC" id="2.7.7.48" evidence="1"/>
<evidence type="ECO:0000256" key="1">
    <source>
        <dbReference type="RuleBase" id="RU363098"/>
    </source>
</evidence>
<dbReference type="AlphaFoldDB" id="F4RT55"/>
<protein>
    <recommendedName>
        <fullName evidence="1">RNA-dependent RNA polymerase</fullName>
        <ecNumber evidence="1">2.7.7.48</ecNumber>
    </recommendedName>
</protein>
<keyword evidence="4" id="KW-1185">Reference proteome</keyword>
<organism evidence="4">
    <name type="scientific">Melampsora larici-populina (strain 98AG31 / pathotype 3-4-7)</name>
    <name type="common">Poplar leaf rust fungus</name>
    <dbReference type="NCBI Taxonomy" id="747676"/>
    <lineage>
        <taxon>Eukaryota</taxon>
        <taxon>Fungi</taxon>
        <taxon>Dikarya</taxon>
        <taxon>Basidiomycota</taxon>
        <taxon>Pucciniomycotina</taxon>
        <taxon>Pucciniomycetes</taxon>
        <taxon>Pucciniales</taxon>
        <taxon>Melampsoraceae</taxon>
        <taxon>Melampsora</taxon>
    </lineage>
</organism>
<dbReference type="InParanoid" id="F4RT55"/>
<dbReference type="PANTHER" id="PTHR23079:SF55">
    <property type="entry name" value="RNA-DIRECTED RNA POLYMERASE"/>
    <property type="match status" value="1"/>
</dbReference>
<dbReference type="OrthoDB" id="10055769at2759"/>
<dbReference type="GO" id="GO:0003968">
    <property type="term" value="F:RNA-directed RNA polymerase activity"/>
    <property type="evidence" value="ECO:0007669"/>
    <property type="project" value="UniProtKB-KW"/>
</dbReference>
<dbReference type="RefSeq" id="XP_007412237.1">
    <property type="nucleotide sequence ID" value="XM_007412175.1"/>
</dbReference>
<feature type="domain" description="RDRP core" evidence="2">
    <location>
        <begin position="337"/>
        <end position="466"/>
    </location>
</feature>
<dbReference type="VEuPathDB" id="FungiDB:MELLADRAFT_117081"/>
<comment type="catalytic activity">
    <reaction evidence="1">
        <text>RNA(n) + a ribonucleoside 5'-triphosphate = RNA(n+1) + diphosphate</text>
        <dbReference type="Rhea" id="RHEA:21248"/>
        <dbReference type="Rhea" id="RHEA-COMP:14527"/>
        <dbReference type="Rhea" id="RHEA-COMP:17342"/>
        <dbReference type="ChEBI" id="CHEBI:33019"/>
        <dbReference type="ChEBI" id="CHEBI:61557"/>
        <dbReference type="ChEBI" id="CHEBI:140395"/>
        <dbReference type="EC" id="2.7.7.48"/>
    </reaction>
</comment>
<name>F4RT55_MELLP</name>
<keyword evidence="1" id="KW-0808">Transferase</keyword>
<feature type="domain" description="RDRP core" evidence="2">
    <location>
        <begin position="494"/>
        <end position="765"/>
    </location>
</feature>
<evidence type="ECO:0000313" key="4">
    <source>
        <dbReference type="Proteomes" id="UP000001072"/>
    </source>
</evidence>
<comment type="similarity">
    <text evidence="1">Belongs to the RdRP family.</text>
</comment>
<accession>F4RT55</accession>
<dbReference type="KEGG" id="mlr:MELLADRAFT_117081"/>
<dbReference type="InterPro" id="IPR007855">
    <property type="entry name" value="RDRP"/>
</dbReference>
<dbReference type="PANTHER" id="PTHR23079">
    <property type="entry name" value="RNA-DEPENDENT RNA POLYMERASE"/>
    <property type="match status" value="1"/>
</dbReference>
<dbReference type="GO" id="GO:0030422">
    <property type="term" value="P:siRNA processing"/>
    <property type="evidence" value="ECO:0007669"/>
    <property type="project" value="TreeGrafter"/>
</dbReference>
<keyword evidence="1" id="KW-0696">RNA-directed RNA polymerase</keyword>
<dbReference type="Pfam" id="PF05183">
    <property type="entry name" value="RdRP"/>
    <property type="match status" value="3"/>
</dbReference>
<proteinExistence type="inferred from homology"/>
<sequence length="789" mass="89360">MIWEVARSIQRLPEDQQKTIITGHPHEDPLRFGIQLSGLLSSPTDVEGADPELLALIRSTEAELKAEQDKVDTPPASIADNAREVIRRILARGQVRFGINISLDDGQTNFAQRLKPCKISDSNIWQRTYGSDCFLRVRLSENVLHEAGKGRKEQLGRKLWKLLNRTIIFAQKEYKAAVLKEDIIWFFTSPQSPAPPLTIRDLVEKDMPIRLNDGMRISKFPSFHESNFSKTRAWVQAIYSSDDSLVYANNSAIVEGAHVDPSASYTGQRYSWRMCMEPDMIEGKSIQMRESERTRTGGQTLTISFRAIVYNQEVSRWDEKEGSITIPRREIQFVQMSTAPAVMTDGAAAISKFAAQKIKDSLGMNFLPSAFQARIMKAKGVWYLSSHDSIEEDEESMWIEIRDSQWKADVSYGHDVDIPFNLVRSSRHAKTGHVLASRKVPVSTFTDLLKLELLTVFNSLTDLNHLMVTSYLDNHAEVHINTEDVEDLSERLSRRPLDAITSVYAMPDPTGTLKEGEVFLQLSHFVDQDTALPIQVLRGECIVARSPCVHPCDARKVTAVANQNLVRYDDVLVCSVLGERSLLDYLSGGDTVTVIWDPHITEPFVNADVGECISQKELKEYEKYFEVSTINSISNSKDNAHHSSLTSGTVKDYVHLDDNGSTSYEDALRMSQLVTLFQSTDFGRYSQMHKVLEYLYGVGDPRTQKFGYVYIRCLDAAKQGISLSTKAHTMLKKEFESLPELSNHNMKEVIPLPPWTQMLQAGDREERVWSESRKQRIYLPRKSTHVLGK</sequence>